<feature type="compositionally biased region" description="Low complexity" evidence="1">
    <location>
        <begin position="19"/>
        <end position="40"/>
    </location>
</feature>
<feature type="compositionally biased region" description="Basic residues" evidence="1">
    <location>
        <begin position="70"/>
        <end position="80"/>
    </location>
</feature>
<dbReference type="OrthoDB" id="4825861at2759"/>
<evidence type="ECO:0000313" key="2">
    <source>
        <dbReference type="EMBL" id="KPM40638.1"/>
    </source>
</evidence>
<feature type="region of interest" description="Disordered" evidence="1">
    <location>
        <begin position="1"/>
        <end position="89"/>
    </location>
</feature>
<reference evidence="2 3" key="1">
    <citation type="submission" date="2015-09" db="EMBL/GenBank/DDBJ databases">
        <title>Draft genome of a European isolate of the apple canker pathogen Neonectria ditissima.</title>
        <authorList>
            <person name="Gomez-Cortecero A."/>
            <person name="Harrison R.J."/>
            <person name="Armitage A.D."/>
        </authorList>
    </citation>
    <scope>NUCLEOTIDE SEQUENCE [LARGE SCALE GENOMIC DNA]</scope>
    <source>
        <strain evidence="2 3">R09/05</strain>
    </source>
</reference>
<keyword evidence="3" id="KW-1185">Reference proteome</keyword>
<feature type="compositionally biased region" description="Basic and acidic residues" evidence="1">
    <location>
        <begin position="1"/>
        <end position="16"/>
    </location>
</feature>
<proteinExistence type="predicted"/>
<feature type="compositionally biased region" description="Low complexity" evidence="1">
    <location>
        <begin position="48"/>
        <end position="61"/>
    </location>
</feature>
<dbReference type="EMBL" id="LKCW01000079">
    <property type="protein sequence ID" value="KPM40638.1"/>
    <property type="molecule type" value="Genomic_DNA"/>
</dbReference>
<comment type="caution">
    <text evidence="2">The sequence shown here is derived from an EMBL/GenBank/DDBJ whole genome shotgun (WGS) entry which is preliminary data.</text>
</comment>
<gene>
    <name evidence="2" type="ORF">AK830_g5906</name>
</gene>
<name>A0A0P7BK44_9HYPO</name>
<organism evidence="2 3">
    <name type="scientific">Neonectria ditissima</name>
    <dbReference type="NCBI Taxonomy" id="78410"/>
    <lineage>
        <taxon>Eukaryota</taxon>
        <taxon>Fungi</taxon>
        <taxon>Dikarya</taxon>
        <taxon>Ascomycota</taxon>
        <taxon>Pezizomycotina</taxon>
        <taxon>Sordariomycetes</taxon>
        <taxon>Hypocreomycetidae</taxon>
        <taxon>Hypocreales</taxon>
        <taxon>Nectriaceae</taxon>
        <taxon>Neonectria</taxon>
    </lineage>
</organism>
<evidence type="ECO:0000256" key="1">
    <source>
        <dbReference type="SAM" id="MobiDB-lite"/>
    </source>
</evidence>
<dbReference type="Proteomes" id="UP000050424">
    <property type="component" value="Unassembled WGS sequence"/>
</dbReference>
<protein>
    <submittedName>
        <fullName evidence="2">Uncharacterized protein</fullName>
    </submittedName>
</protein>
<accession>A0A0P7BK44</accession>
<feature type="compositionally biased region" description="Low complexity" evidence="1">
    <location>
        <begin position="143"/>
        <end position="154"/>
    </location>
</feature>
<dbReference type="AlphaFoldDB" id="A0A0P7BK44"/>
<sequence length="162" mass="18027">MAIRESFRRALRRSDESDSSSQQESSTAASSNKTSVSSKSSEPRLTRTWTWGSNKTWGTGTKTKEPTKERKPRNKTRRIVHPSEKPLTDQNILHQEMLSQFTWTFGASQPDQVEDDGFTGISPCCTRAPSIADYDPHGDSDRSSSSQSSHVSPSFHYGDGGR</sequence>
<evidence type="ECO:0000313" key="3">
    <source>
        <dbReference type="Proteomes" id="UP000050424"/>
    </source>
</evidence>
<feature type="region of interest" description="Disordered" evidence="1">
    <location>
        <begin position="112"/>
        <end position="162"/>
    </location>
</feature>